<organism evidence="1 2">
    <name type="scientific">Mycobacterium pinniadriaticum</name>
    <dbReference type="NCBI Taxonomy" id="2994102"/>
    <lineage>
        <taxon>Bacteria</taxon>
        <taxon>Bacillati</taxon>
        <taxon>Actinomycetota</taxon>
        <taxon>Actinomycetes</taxon>
        <taxon>Mycobacteriales</taxon>
        <taxon>Mycobacteriaceae</taxon>
        <taxon>Mycobacterium</taxon>
    </lineage>
</organism>
<sequence length="69" mass="7520">MDLLLGGSDSALGFFDVDLVFGHRDCPDHLLDDALERGLDGAPIEPFVNVVEDLLQITGGHRTPRVSFQ</sequence>
<accession>A0ABT3SE81</accession>
<evidence type="ECO:0000313" key="1">
    <source>
        <dbReference type="EMBL" id="MCX2937805.1"/>
    </source>
</evidence>
<dbReference type="Proteomes" id="UP001300745">
    <property type="component" value="Unassembled WGS sequence"/>
</dbReference>
<comment type="caution">
    <text evidence="1">The sequence shown here is derived from an EMBL/GenBank/DDBJ whole genome shotgun (WGS) entry which is preliminary data.</text>
</comment>
<proteinExistence type="predicted"/>
<dbReference type="EMBL" id="JAPJDO010000010">
    <property type="protein sequence ID" value="MCX2937805.1"/>
    <property type="molecule type" value="Genomic_DNA"/>
</dbReference>
<name>A0ABT3SE81_9MYCO</name>
<protein>
    <submittedName>
        <fullName evidence="1">Uncharacterized protein</fullName>
    </submittedName>
</protein>
<keyword evidence="2" id="KW-1185">Reference proteome</keyword>
<reference evidence="1 2" key="1">
    <citation type="submission" date="2022-11" db="EMBL/GenBank/DDBJ databases">
        <title>Mycobacterium sp. nov.</title>
        <authorList>
            <person name="Papic B."/>
            <person name="Spicic S."/>
            <person name="Duvnjak S."/>
        </authorList>
    </citation>
    <scope>NUCLEOTIDE SEQUENCE [LARGE SCALE GENOMIC DNA]</scope>
    <source>
        <strain evidence="1 2">CVI_P4</strain>
    </source>
</reference>
<evidence type="ECO:0000313" key="2">
    <source>
        <dbReference type="Proteomes" id="UP001300745"/>
    </source>
</evidence>
<dbReference type="RefSeq" id="WP_266073970.1">
    <property type="nucleotide sequence ID" value="NZ_JAPJDO010000010.1"/>
</dbReference>
<gene>
    <name evidence="1" type="ORF">ORI27_13935</name>
</gene>